<dbReference type="InterPro" id="IPR013218">
    <property type="entry name" value="Dsn1/Mis13"/>
</dbReference>
<feature type="region of interest" description="Disordered" evidence="2">
    <location>
        <begin position="1"/>
        <end position="129"/>
    </location>
</feature>
<dbReference type="PANTHER" id="PTHR14778:SF2">
    <property type="entry name" value="KINETOCHORE-ASSOCIATED PROTEIN DSN1 HOMOLOG"/>
    <property type="match status" value="1"/>
</dbReference>
<proteinExistence type="predicted"/>
<keyword evidence="4" id="KW-1185">Reference proteome</keyword>
<sequence>MTTIVRVRNPLETLSMSQQPQARRRSKRLAAYDDSDGDFVFARVSKKSKTAPAESQPSPGPAPASATRKSKQSNGQSKHEAPAEKKPARRTMNFSTPKSDKEEAKGAKRGARKSTRLSGGAKVENNINSTRVEADHDSIDMVRLPASDKTNEPTIDTGSTQSTLISLPCSDTPVINRNKELRKKGGGQRRSSLGMRGRRASSLIDNGHSALPHREVEMREFYKHIESDGLTEPRRMKMLLMWTGERVLPEKPSHGDPDAQAKHSACIIADQLLKEFSTKSEFSDWFAREESATLPTKVIKLPNPRNTQYAEKITEMEANIKKLQEERKQWKALARPPPSLSPLFQSTNETLTASDIDSSILDPEQAAILSTLEASSTNLRKQAIERLSRIQSSLEFKVDQFADGVHKLERYQDTASRAADQILALSALRLEDRDRKEKEEIGTKDVPMQEVLRSLSRILPNSSNGR</sequence>
<dbReference type="EMBL" id="PDLM01000003">
    <property type="protein sequence ID" value="RDW81943.1"/>
    <property type="molecule type" value="Genomic_DNA"/>
</dbReference>
<protein>
    <recommendedName>
        <fullName evidence="5">Kinetochore protein mis13</fullName>
    </recommendedName>
</protein>
<organism evidence="3 4">
    <name type="scientific">Coleophoma cylindrospora</name>
    <dbReference type="NCBI Taxonomy" id="1849047"/>
    <lineage>
        <taxon>Eukaryota</taxon>
        <taxon>Fungi</taxon>
        <taxon>Dikarya</taxon>
        <taxon>Ascomycota</taxon>
        <taxon>Pezizomycotina</taxon>
        <taxon>Leotiomycetes</taxon>
        <taxon>Helotiales</taxon>
        <taxon>Dermateaceae</taxon>
        <taxon>Coleophoma</taxon>
    </lineage>
</organism>
<accession>A0A3D8S6L3</accession>
<evidence type="ECO:0000256" key="1">
    <source>
        <dbReference type="SAM" id="Coils"/>
    </source>
</evidence>
<evidence type="ECO:0000313" key="4">
    <source>
        <dbReference type="Proteomes" id="UP000256645"/>
    </source>
</evidence>
<dbReference type="PANTHER" id="PTHR14778">
    <property type="entry name" value="KINETOCHORE-ASSOCIATED PROTEIN DSN1 HOMOLOG"/>
    <property type="match status" value="1"/>
</dbReference>
<evidence type="ECO:0000313" key="3">
    <source>
        <dbReference type="EMBL" id="RDW81943.1"/>
    </source>
</evidence>
<comment type="caution">
    <text evidence="3">The sequence shown here is derived from an EMBL/GenBank/DDBJ whole genome shotgun (WGS) entry which is preliminary data.</text>
</comment>
<evidence type="ECO:0000256" key="2">
    <source>
        <dbReference type="SAM" id="MobiDB-lite"/>
    </source>
</evidence>
<feature type="compositionally biased region" description="Polar residues" evidence="2">
    <location>
        <begin position="12"/>
        <end position="21"/>
    </location>
</feature>
<gene>
    <name evidence="3" type="ORF">BP6252_03055</name>
</gene>
<feature type="compositionally biased region" description="Basic and acidic residues" evidence="2">
    <location>
        <begin position="77"/>
        <end position="86"/>
    </location>
</feature>
<evidence type="ECO:0008006" key="5">
    <source>
        <dbReference type="Google" id="ProtNLM"/>
    </source>
</evidence>
<keyword evidence="1" id="KW-0175">Coiled coil</keyword>
<dbReference type="GO" id="GO:0007059">
    <property type="term" value="P:chromosome segregation"/>
    <property type="evidence" value="ECO:0007669"/>
    <property type="project" value="InterPro"/>
</dbReference>
<dbReference type="AlphaFoldDB" id="A0A3D8S6L3"/>
<dbReference type="GO" id="GO:0000444">
    <property type="term" value="C:MIS12/MIND type complex"/>
    <property type="evidence" value="ECO:0007669"/>
    <property type="project" value="InterPro"/>
</dbReference>
<dbReference type="Pfam" id="PF08202">
    <property type="entry name" value="MIS13"/>
    <property type="match status" value="1"/>
</dbReference>
<dbReference type="STRING" id="1849047.A0A3D8S6L3"/>
<name>A0A3D8S6L3_9HELO</name>
<dbReference type="GO" id="GO:0051301">
    <property type="term" value="P:cell division"/>
    <property type="evidence" value="ECO:0007669"/>
    <property type="project" value="InterPro"/>
</dbReference>
<dbReference type="OrthoDB" id="3364649at2759"/>
<dbReference type="Proteomes" id="UP000256645">
    <property type="component" value="Unassembled WGS sequence"/>
</dbReference>
<reference evidence="3 4" key="1">
    <citation type="journal article" date="2018" name="IMA Fungus">
        <title>IMA Genome-F 9: Draft genome sequence of Annulohypoxylon stygium, Aspergillus mulundensis, Berkeleyomyces basicola (syn. Thielaviopsis basicola), Ceratocystis smalleyi, two Cercospora beticola strains, Coleophoma cylindrospora, Fusarium fracticaudum, Phialophora cf. hyalina, and Morchella septimelata.</title>
        <authorList>
            <person name="Wingfield B.D."/>
            <person name="Bills G.F."/>
            <person name="Dong Y."/>
            <person name="Huang W."/>
            <person name="Nel W.J."/>
            <person name="Swalarsk-Parry B.S."/>
            <person name="Vaghefi N."/>
            <person name="Wilken P.M."/>
            <person name="An Z."/>
            <person name="de Beer Z.W."/>
            <person name="De Vos L."/>
            <person name="Chen L."/>
            <person name="Duong T.A."/>
            <person name="Gao Y."/>
            <person name="Hammerbacher A."/>
            <person name="Kikkert J.R."/>
            <person name="Li Y."/>
            <person name="Li H."/>
            <person name="Li K."/>
            <person name="Li Q."/>
            <person name="Liu X."/>
            <person name="Ma X."/>
            <person name="Naidoo K."/>
            <person name="Pethybridge S.J."/>
            <person name="Sun J."/>
            <person name="Steenkamp E.T."/>
            <person name="van der Nest M.A."/>
            <person name="van Wyk S."/>
            <person name="Wingfield M.J."/>
            <person name="Xiong C."/>
            <person name="Yue Q."/>
            <person name="Zhang X."/>
        </authorList>
    </citation>
    <scope>NUCLEOTIDE SEQUENCE [LARGE SCALE GENOMIC DNA]</scope>
    <source>
        <strain evidence="3 4">BP6252</strain>
    </source>
</reference>
<feature type="coiled-coil region" evidence="1">
    <location>
        <begin position="306"/>
        <end position="333"/>
    </location>
</feature>